<keyword evidence="5 14" id="KW-0479">Metal-binding</keyword>
<keyword evidence="8 14" id="KW-0862">Zinc</keyword>
<dbReference type="PANTHER" id="PTHR10942:SF6">
    <property type="entry name" value="CILIATED LEFT-RIGHT ORGANIZER METALLOPEPTIDASE"/>
    <property type="match status" value="1"/>
</dbReference>
<dbReference type="AlphaFoldDB" id="A0A6J3GT20"/>
<reference evidence="19" key="1">
    <citation type="submission" date="2025-08" db="UniProtKB">
        <authorList>
            <consortium name="RefSeq"/>
        </authorList>
    </citation>
    <scope>IDENTIFICATION</scope>
    <source>
        <tissue evidence="19">Blood</tissue>
    </source>
</reference>
<feature type="compositionally biased region" description="Basic and acidic residues" evidence="16">
    <location>
        <begin position="38"/>
        <end position="51"/>
    </location>
</feature>
<evidence type="ECO:0000256" key="17">
    <source>
        <dbReference type="SAM" id="Phobius"/>
    </source>
</evidence>
<evidence type="ECO:0000256" key="8">
    <source>
        <dbReference type="ARBA" id="ARBA00022833"/>
    </source>
</evidence>
<evidence type="ECO:0000313" key="19">
    <source>
        <dbReference type="RefSeq" id="XP_032121483.1"/>
    </source>
</evidence>
<feature type="binding site" evidence="14">
    <location>
        <position position="365"/>
    </location>
    <ligand>
        <name>Zn(2+)</name>
        <dbReference type="ChEBI" id="CHEBI:29105"/>
        <note>catalytic</note>
    </ligand>
</feature>
<dbReference type="Proteomes" id="UP000504640">
    <property type="component" value="Unplaced"/>
</dbReference>
<dbReference type="GeneID" id="116541404"/>
<evidence type="ECO:0000256" key="10">
    <source>
        <dbReference type="ARBA" id="ARBA00023049"/>
    </source>
</evidence>
<dbReference type="Gene3D" id="3.90.132.10">
    <property type="entry name" value="Leishmanolysin , domain 2"/>
    <property type="match status" value="1"/>
</dbReference>
<dbReference type="GO" id="GO:0007155">
    <property type="term" value="P:cell adhesion"/>
    <property type="evidence" value="ECO:0007669"/>
    <property type="project" value="InterPro"/>
</dbReference>
<evidence type="ECO:0000313" key="18">
    <source>
        <dbReference type="Proteomes" id="UP000504640"/>
    </source>
</evidence>
<dbReference type="GO" id="GO:0005737">
    <property type="term" value="C:cytoplasm"/>
    <property type="evidence" value="ECO:0007669"/>
    <property type="project" value="TreeGrafter"/>
</dbReference>
<feature type="binding site" evidence="14">
    <location>
        <position position="361"/>
    </location>
    <ligand>
        <name>Zn(2+)</name>
        <dbReference type="ChEBI" id="CHEBI:29105"/>
        <note>catalytic</note>
    </ligand>
</feature>
<dbReference type="InterPro" id="IPR001577">
    <property type="entry name" value="Peptidase_M8"/>
</dbReference>
<dbReference type="EC" id="3.4.24.-" evidence="15"/>
<name>A0A6J3GT20_SAPAP</name>
<evidence type="ECO:0000256" key="1">
    <source>
        <dbReference type="ARBA" id="ARBA00004479"/>
    </source>
</evidence>
<organism evidence="18 19">
    <name type="scientific">Sapajus apella</name>
    <name type="common">Brown-capped capuchin</name>
    <name type="synonym">Cebus apella</name>
    <dbReference type="NCBI Taxonomy" id="9515"/>
    <lineage>
        <taxon>Eukaryota</taxon>
        <taxon>Metazoa</taxon>
        <taxon>Chordata</taxon>
        <taxon>Craniata</taxon>
        <taxon>Vertebrata</taxon>
        <taxon>Euteleostomi</taxon>
        <taxon>Mammalia</taxon>
        <taxon>Eutheria</taxon>
        <taxon>Euarchontoglires</taxon>
        <taxon>Primates</taxon>
        <taxon>Haplorrhini</taxon>
        <taxon>Platyrrhini</taxon>
        <taxon>Cebidae</taxon>
        <taxon>Cebinae</taxon>
        <taxon>Sapajus</taxon>
    </lineage>
</organism>
<dbReference type="GO" id="GO:0046872">
    <property type="term" value="F:metal ion binding"/>
    <property type="evidence" value="ECO:0007669"/>
    <property type="project" value="UniProtKB-KW"/>
</dbReference>
<evidence type="ECO:0000256" key="4">
    <source>
        <dbReference type="ARBA" id="ARBA00022692"/>
    </source>
</evidence>
<protein>
    <recommendedName>
        <fullName evidence="15">Leishmanolysin-like peptidase</fullName>
        <ecNumber evidence="15">3.4.24.-</ecNumber>
    </recommendedName>
</protein>
<dbReference type="CTD" id="100128908"/>
<dbReference type="GO" id="GO:0016020">
    <property type="term" value="C:membrane"/>
    <property type="evidence" value="ECO:0007669"/>
    <property type="project" value="UniProtKB-SubCell"/>
</dbReference>
<sequence length="844" mass="91966">MSDLLAGNCRLSQQHSNLKKISKSGGGHAVKKSKDRKARNSEPVKKGTEDRLQTVSMERHGREMLLLLLPPLLLRVATSRCLHDEAQKSVRLLRLPFSPLPLKSLSSSLTLPSSHDPQPLRIQTCYLGNPISDGAWDPEGEETRGGSRALAAVREATQRIQAVLAVQGPLLLSRDAARYCHAVWGDPDTPNYHRCSLLNPGYKGESCLGTKIPDAHLHGYALWPEQGPPQLVQPDGPGVQNTDFLLYVRVAHTSKCHQEVSNCCPGWSTAARSQLTAASTSWAQTGFAMLLRLCLKLLGSSSLPTWTSQSARIVSPSVIAYAACCHLDSEDRPLAGTIVYCAQHLTSPSLSHSDIVMVTIHELLHALGFSGQLFKKWRDCPSGFSVRENCSTRQQVTRQDEWGQLLLTTPAASLSLAKHLGVPGASLGVPLEEEEGPLSSHWEARLLQGSLMTATFDGAQRTRLDPITLAAFEDSGWYQVNHTAAEELLWGQGSGLEFGLVTTCRTGSSDFFCTGSGLGCHYLHLDKGSCSSDPMMEGCRMYKPLANGSECWKKENGFPAGVENPHGEIYHPQSRCFFANLTSQLLPGNKTRHPSLIPHLKEAELTGRCYLHQCTGRGAYKVQAEGSPWVPCLPGKVIQIPGYYGLLFCPRGRLCNTNEDIKAVPSLPMSLSTPDPLFQLSLELAGPPGHSLGKEQQEELAEAVLQALASRGGTGRCYFHSPSVTTSLVFTVHMWKSPGCQGPSVAMLHRALTLTLQKQPLEVYYGGANFTTEPSKLLVTSDHNLPMTHLRLSMGLCLMLLILVGVLGTIAYQKTSTLPVRPSASYHSPEFHGTRVPVRGIREV</sequence>
<feature type="region of interest" description="Disordered" evidence="16">
    <location>
        <begin position="15"/>
        <end position="51"/>
    </location>
</feature>
<evidence type="ECO:0000256" key="11">
    <source>
        <dbReference type="ARBA" id="ARBA00023136"/>
    </source>
</evidence>
<evidence type="ECO:0000256" key="12">
    <source>
        <dbReference type="ARBA" id="ARBA00054153"/>
    </source>
</evidence>
<feature type="binding site" evidence="14">
    <location>
        <position position="441"/>
    </location>
    <ligand>
        <name>Zn(2+)</name>
        <dbReference type="ChEBI" id="CHEBI:29105"/>
        <note>catalytic</note>
    </ligand>
</feature>
<keyword evidence="18" id="KW-1185">Reference proteome</keyword>
<evidence type="ECO:0000256" key="2">
    <source>
        <dbReference type="ARBA" id="ARBA00005860"/>
    </source>
</evidence>
<keyword evidence="4 17" id="KW-0812">Transmembrane</keyword>
<evidence type="ECO:0000256" key="6">
    <source>
        <dbReference type="ARBA" id="ARBA00022729"/>
    </source>
</evidence>
<proteinExistence type="inferred from homology"/>
<keyword evidence="10 14" id="KW-0482">Metalloprotease</keyword>
<accession>A0A6J3GT20</accession>
<dbReference type="Pfam" id="PF01457">
    <property type="entry name" value="Peptidase_M8"/>
    <property type="match status" value="1"/>
</dbReference>
<comment type="cofactor">
    <cofactor evidence="14 15">
        <name>Zn(2+)</name>
        <dbReference type="ChEBI" id="CHEBI:29105"/>
    </cofactor>
    <text evidence="14 15">Binds 1 zinc ion per subunit.</text>
</comment>
<dbReference type="RefSeq" id="XP_032121483.1">
    <property type="nucleotide sequence ID" value="XM_032265592.1"/>
</dbReference>
<keyword evidence="11 17" id="KW-0472">Membrane</keyword>
<comment type="function">
    <text evidence="12">Putative metalloproteinase that plays a role in left-right patterning process.</text>
</comment>
<evidence type="ECO:0000256" key="13">
    <source>
        <dbReference type="PIRSR" id="PIRSR601577-1"/>
    </source>
</evidence>
<comment type="similarity">
    <text evidence="2 15">Belongs to the peptidase M8 family.</text>
</comment>
<evidence type="ECO:0000256" key="15">
    <source>
        <dbReference type="RuleBase" id="RU366077"/>
    </source>
</evidence>
<dbReference type="FunFam" id="3.90.132.10:FF:000002">
    <property type="entry name" value="Leishmanolysin like peptidase 2"/>
    <property type="match status" value="1"/>
</dbReference>
<keyword evidence="7 15" id="KW-0378">Hydrolase</keyword>
<feature type="active site" evidence="13">
    <location>
        <position position="362"/>
    </location>
</feature>
<evidence type="ECO:0000256" key="3">
    <source>
        <dbReference type="ARBA" id="ARBA00022670"/>
    </source>
</evidence>
<dbReference type="GO" id="GO:0004222">
    <property type="term" value="F:metalloendopeptidase activity"/>
    <property type="evidence" value="ECO:0007669"/>
    <property type="project" value="UniProtKB-UniRule"/>
</dbReference>
<evidence type="ECO:0000256" key="7">
    <source>
        <dbReference type="ARBA" id="ARBA00022801"/>
    </source>
</evidence>
<comment type="subcellular location">
    <subcellularLocation>
        <location evidence="1">Membrane</location>
        <topology evidence="1">Single-pass type I membrane protein</topology>
    </subcellularLocation>
</comment>
<dbReference type="Gene3D" id="3.10.170.20">
    <property type="match status" value="1"/>
</dbReference>
<keyword evidence="3 15" id="KW-0645">Protease</keyword>
<keyword evidence="9 17" id="KW-1133">Transmembrane helix</keyword>
<dbReference type="PANTHER" id="PTHR10942">
    <property type="entry name" value="LEISHMANOLYSIN-LIKE PEPTIDASE"/>
    <property type="match status" value="1"/>
</dbReference>
<feature type="transmembrane region" description="Helical" evidence="17">
    <location>
        <begin position="792"/>
        <end position="812"/>
    </location>
</feature>
<evidence type="ECO:0000256" key="14">
    <source>
        <dbReference type="PIRSR" id="PIRSR601577-2"/>
    </source>
</evidence>
<evidence type="ECO:0000256" key="16">
    <source>
        <dbReference type="SAM" id="MobiDB-lite"/>
    </source>
</evidence>
<evidence type="ECO:0000256" key="9">
    <source>
        <dbReference type="ARBA" id="ARBA00022989"/>
    </source>
</evidence>
<keyword evidence="6" id="KW-0732">Signal</keyword>
<gene>
    <name evidence="19" type="primary">LMLN2</name>
</gene>
<dbReference type="GO" id="GO:0006508">
    <property type="term" value="P:proteolysis"/>
    <property type="evidence" value="ECO:0007669"/>
    <property type="project" value="UniProtKB-KW"/>
</dbReference>
<dbReference type="SUPFAM" id="SSF55486">
    <property type="entry name" value="Metalloproteases ('zincins'), catalytic domain"/>
    <property type="match status" value="2"/>
</dbReference>
<evidence type="ECO:0000256" key="5">
    <source>
        <dbReference type="ARBA" id="ARBA00022723"/>
    </source>
</evidence>